<dbReference type="Pfam" id="PF03641">
    <property type="entry name" value="Lysine_decarbox"/>
    <property type="match status" value="1"/>
</dbReference>
<dbReference type="EMBL" id="JABFUC010000003">
    <property type="protein sequence ID" value="MCG6657052.1"/>
    <property type="molecule type" value="Genomic_DNA"/>
</dbReference>
<dbReference type="Gene3D" id="3.30.1850.10">
    <property type="entry name" value="MoCo carrier protein-like"/>
    <property type="match status" value="1"/>
</dbReference>
<dbReference type="InterPro" id="IPR049788">
    <property type="entry name" value="PpnN"/>
</dbReference>
<comment type="catalytic activity">
    <reaction evidence="1">
        <text>AMP + H2O = D-ribose 5-phosphate + adenine</text>
        <dbReference type="Rhea" id="RHEA:20129"/>
        <dbReference type="ChEBI" id="CHEBI:15377"/>
        <dbReference type="ChEBI" id="CHEBI:16708"/>
        <dbReference type="ChEBI" id="CHEBI:78346"/>
        <dbReference type="ChEBI" id="CHEBI:456215"/>
        <dbReference type="EC" id="3.2.2.4"/>
    </reaction>
</comment>
<evidence type="ECO:0000259" key="4">
    <source>
        <dbReference type="Pfam" id="PF11892"/>
    </source>
</evidence>
<evidence type="ECO:0000256" key="3">
    <source>
        <dbReference type="ARBA" id="ARBA00031983"/>
    </source>
</evidence>
<proteinExistence type="predicted"/>
<feature type="domain" description="Pyrimidine/purine nucleotide 5'-monophosphate nucleosidase C-terminal" evidence="4">
    <location>
        <begin position="343"/>
        <end position="461"/>
    </location>
</feature>
<dbReference type="SUPFAM" id="SSF102405">
    <property type="entry name" value="MCP/YpsA-like"/>
    <property type="match status" value="1"/>
</dbReference>
<dbReference type="Pfam" id="PF14793">
    <property type="entry name" value="DUF4478"/>
    <property type="match status" value="1"/>
</dbReference>
<evidence type="ECO:0000256" key="2">
    <source>
        <dbReference type="ARBA" id="ARBA00011985"/>
    </source>
</evidence>
<dbReference type="PANTHER" id="PTHR43393:SF1">
    <property type="entry name" value="PYRIMIDINE_PURINE NUCLEOTIDE 5'-MONOPHOSPHATE NUCLEOSIDASE"/>
    <property type="match status" value="1"/>
</dbReference>
<comment type="caution">
    <text evidence="6">The sequence shown here is derived from an EMBL/GenBank/DDBJ whole genome shotgun (WGS) entry which is preliminary data.</text>
</comment>
<evidence type="ECO:0000256" key="1">
    <source>
        <dbReference type="ARBA" id="ARBA00000274"/>
    </source>
</evidence>
<dbReference type="NCBIfam" id="NF038390">
    <property type="entry name" value="Nsidase_PpnN"/>
    <property type="match status" value="1"/>
</dbReference>
<dbReference type="Proteomes" id="UP000814385">
    <property type="component" value="Unassembled WGS sequence"/>
</dbReference>
<dbReference type="RefSeq" id="WP_238976085.1">
    <property type="nucleotide sequence ID" value="NZ_JABFUC010000003.1"/>
</dbReference>
<organism evidence="6 7">
    <name type="scientific">Billgrantia campisalis</name>
    <dbReference type="NCBI Taxonomy" id="74661"/>
    <lineage>
        <taxon>Bacteria</taxon>
        <taxon>Pseudomonadati</taxon>
        <taxon>Pseudomonadota</taxon>
        <taxon>Gammaproteobacteria</taxon>
        <taxon>Oceanospirillales</taxon>
        <taxon>Halomonadaceae</taxon>
        <taxon>Billgrantia</taxon>
    </lineage>
</organism>
<dbReference type="PANTHER" id="PTHR43393">
    <property type="entry name" value="CYTOKININ RIBOSIDE 5'-MONOPHOSPHATE PHOSPHORIBOHYDROLASE"/>
    <property type="match status" value="1"/>
</dbReference>
<dbReference type="Pfam" id="PF11892">
    <property type="entry name" value="PpnN_C"/>
    <property type="match status" value="1"/>
</dbReference>
<name>A0ABS9P741_9GAMM</name>
<evidence type="ECO:0000313" key="6">
    <source>
        <dbReference type="EMBL" id="MCG6657052.1"/>
    </source>
</evidence>
<reference evidence="6 7" key="1">
    <citation type="submission" date="2020-05" db="EMBL/GenBank/DDBJ databases">
        <title>Comparative genomic analysis of denitrifying bacteria from Halomonas genus.</title>
        <authorList>
            <person name="Wang L."/>
            <person name="Shao Z."/>
        </authorList>
    </citation>
    <scope>NUCLEOTIDE SEQUENCE [LARGE SCALE GENOMIC DNA]</scope>
    <source>
        <strain evidence="6 7">A4</strain>
    </source>
</reference>
<protein>
    <recommendedName>
        <fullName evidence="3">AMP nucleosidase</fullName>
        <ecNumber evidence="2">3.2.2.4</ecNumber>
    </recommendedName>
    <alternativeName>
        <fullName evidence="3">AMP nucleosidase</fullName>
    </alternativeName>
</protein>
<dbReference type="InterPro" id="IPR027820">
    <property type="entry name" value="PpnN_N"/>
</dbReference>
<dbReference type="InterPro" id="IPR037153">
    <property type="entry name" value="PpnN-like_sf"/>
</dbReference>
<feature type="domain" description="Pyrimidine/purine nucleotide 5'-monophosphate nucleosidase N-terminal" evidence="5">
    <location>
        <begin position="16"/>
        <end position="122"/>
    </location>
</feature>
<gene>
    <name evidence="6" type="ORF">HOP52_04580</name>
</gene>
<evidence type="ECO:0000313" key="7">
    <source>
        <dbReference type="Proteomes" id="UP000814385"/>
    </source>
</evidence>
<keyword evidence="7" id="KW-1185">Reference proteome</keyword>
<dbReference type="Gene3D" id="3.40.50.450">
    <property type="match status" value="1"/>
</dbReference>
<accession>A0ABS9P741</accession>
<dbReference type="InterPro" id="IPR021826">
    <property type="entry name" value="PpnN_C"/>
</dbReference>
<sequence length="462" mass="51181">MPDSAVPMSPQTLSSTVSPLRSLEVLSQHEVNRLRDTSKSGLHDILRRCALAVLSTGSMTDDSIELMEAYKDFDIEVLQQDRGIRLKLSHAPAEAFVDGKMIRGIREHLSSVLRDIVYVYNEIQTHKRFDLSTGEGTTNAVFHILRKAGTLKPGRDPSMVVCWGGHSITREEYEYTKDVGYHLGLRDLDICTGCGPGAMKGPMKGANVAHAKQRRSEGRYLGVSEPGIIAAEAPNPLVNELVVMPDIEKRLEAFVRLGHGIIVFPGGVGTAEEILYLLGILLHPDNADMEMPLIFTGPASAADYFRRIDEFLAYTLGDSARSKYRIIVDDPVEVARTMRKGVDAVTHYRREQQDAFHFNWRLTIARDFQAPFDPTHASMAGLALHRQQPIHELAANLRRAFSGIVAGNVKEQGIRAIAAQGPFTLHAEPELMTRLDDLLGSFVAQGRMKLPGKAYEPCYRLG</sequence>
<dbReference type="InterPro" id="IPR031100">
    <property type="entry name" value="LOG_fam"/>
</dbReference>
<dbReference type="EC" id="3.2.2.4" evidence="2"/>
<dbReference type="InterPro" id="IPR052341">
    <property type="entry name" value="LOG_family_nucleotidases"/>
</dbReference>
<evidence type="ECO:0000259" key="5">
    <source>
        <dbReference type="Pfam" id="PF14793"/>
    </source>
</evidence>